<keyword evidence="2" id="KW-0378">Hydrolase</keyword>
<gene>
    <name evidence="2" type="ORF">ACFSGX_09240</name>
</gene>
<dbReference type="EMBL" id="JBHUGS010000002">
    <property type="protein sequence ID" value="MFD1950949.1"/>
    <property type="molecule type" value="Genomic_DNA"/>
</dbReference>
<organism evidence="2 3">
    <name type="scientific">Sphingomonas arantia</name>
    <dbReference type="NCBI Taxonomy" id="1460676"/>
    <lineage>
        <taxon>Bacteria</taxon>
        <taxon>Pseudomonadati</taxon>
        <taxon>Pseudomonadota</taxon>
        <taxon>Alphaproteobacteria</taxon>
        <taxon>Sphingomonadales</taxon>
        <taxon>Sphingomonadaceae</taxon>
        <taxon>Sphingomonas</taxon>
    </lineage>
</organism>
<comment type="caution">
    <text evidence="2">The sequence shown here is derived from an EMBL/GenBank/DDBJ whole genome shotgun (WGS) entry which is preliminary data.</text>
</comment>
<dbReference type="PANTHER" id="PTHR43194:SF2">
    <property type="entry name" value="PEROXISOMAL MEMBRANE PROTEIN LPX1"/>
    <property type="match status" value="1"/>
</dbReference>
<keyword evidence="3" id="KW-1185">Reference proteome</keyword>
<dbReference type="Pfam" id="PF12697">
    <property type="entry name" value="Abhydrolase_6"/>
    <property type="match status" value="1"/>
</dbReference>
<evidence type="ECO:0000259" key="1">
    <source>
        <dbReference type="Pfam" id="PF12697"/>
    </source>
</evidence>
<feature type="domain" description="AB hydrolase-1" evidence="1">
    <location>
        <begin position="56"/>
        <end position="290"/>
    </location>
</feature>
<evidence type="ECO:0000313" key="2">
    <source>
        <dbReference type="EMBL" id="MFD1950949.1"/>
    </source>
</evidence>
<dbReference type="InterPro" id="IPR029058">
    <property type="entry name" value="AB_hydrolase_fold"/>
</dbReference>
<proteinExistence type="predicted"/>
<dbReference type="Proteomes" id="UP001597400">
    <property type="component" value="Unassembled WGS sequence"/>
</dbReference>
<dbReference type="PANTHER" id="PTHR43194">
    <property type="entry name" value="HYDROLASE ALPHA/BETA FOLD FAMILY"/>
    <property type="match status" value="1"/>
</dbReference>
<evidence type="ECO:0000313" key="3">
    <source>
        <dbReference type="Proteomes" id="UP001597400"/>
    </source>
</evidence>
<accession>A0ABW4TYU9</accession>
<sequence>MTQPTARPLAHLRGARPPAPAWYDAALADRPETGSVVVEDAAIEWHAWGPRGAPGLLLVHGGWAHAGWWSHIAPLLARDRRVAALSLSGMGGSDWRAAYSIDQYADELRAVSHAAGLDAAGPPTLVGHSFGCAPVIAALADPSGSAAGGILIDGSITMKPGTRPPVTGLRTQHFADLDAALARFRLMPEQPCDNLYIVDGIARGSVTACDTGLRWSFDPTLYDRCTLIDTRATAKAIRAPLTFIRGELSAIVPPETLVGLRADLPAMRVVTIPNAHHHVMIDQPIALVAAIEDLLAG</sequence>
<dbReference type="RefSeq" id="WP_380929314.1">
    <property type="nucleotide sequence ID" value="NZ_JBHUGS010000002.1"/>
</dbReference>
<dbReference type="Gene3D" id="3.40.50.1820">
    <property type="entry name" value="alpha/beta hydrolase"/>
    <property type="match status" value="1"/>
</dbReference>
<name>A0ABW4TYU9_9SPHN</name>
<dbReference type="SUPFAM" id="SSF53474">
    <property type="entry name" value="alpha/beta-Hydrolases"/>
    <property type="match status" value="1"/>
</dbReference>
<dbReference type="InterPro" id="IPR000073">
    <property type="entry name" value="AB_hydrolase_1"/>
</dbReference>
<protein>
    <submittedName>
        <fullName evidence="2">Alpha/beta fold hydrolase</fullName>
    </submittedName>
</protein>
<dbReference type="GO" id="GO:0016787">
    <property type="term" value="F:hydrolase activity"/>
    <property type="evidence" value="ECO:0007669"/>
    <property type="project" value="UniProtKB-KW"/>
</dbReference>
<reference evidence="3" key="1">
    <citation type="journal article" date="2019" name="Int. J. Syst. Evol. Microbiol.">
        <title>The Global Catalogue of Microorganisms (GCM) 10K type strain sequencing project: providing services to taxonomists for standard genome sequencing and annotation.</title>
        <authorList>
            <consortium name="The Broad Institute Genomics Platform"/>
            <consortium name="The Broad Institute Genome Sequencing Center for Infectious Disease"/>
            <person name="Wu L."/>
            <person name="Ma J."/>
        </authorList>
    </citation>
    <scope>NUCLEOTIDE SEQUENCE [LARGE SCALE GENOMIC DNA]</scope>
    <source>
        <strain evidence="3">CGMCC 1.12702</strain>
    </source>
</reference>
<dbReference type="InterPro" id="IPR050228">
    <property type="entry name" value="Carboxylesterase_BioH"/>
</dbReference>